<dbReference type="InterPro" id="IPR049625">
    <property type="entry name" value="Glyco_transf_61_cat"/>
</dbReference>
<dbReference type="GO" id="GO:0016757">
    <property type="term" value="F:glycosyltransferase activity"/>
    <property type="evidence" value="ECO:0007669"/>
    <property type="project" value="InterPro"/>
</dbReference>
<proteinExistence type="predicted"/>
<accession>A0AB39BYS5</accession>
<feature type="domain" description="Glycosyltransferase 61 catalytic" evidence="1">
    <location>
        <begin position="154"/>
        <end position="323"/>
    </location>
</feature>
<evidence type="ECO:0000259" key="1">
    <source>
        <dbReference type="Pfam" id="PF04577"/>
    </source>
</evidence>
<dbReference type="EMBL" id="PP986815">
    <property type="protein sequence ID" value="XDI97822.1"/>
    <property type="molecule type" value="Genomic_DNA"/>
</dbReference>
<name>A0AB39BYS5_9CAUD</name>
<organism evidence="2">
    <name type="scientific">Pakpunavirus sp</name>
    <dbReference type="NCBI Taxonomy" id="2833053"/>
    <lineage>
        <taxon>Viruses</taxon>
        <taxon>Duplodnaviria</taxon>
        <taxon>Heunggongvirae</taxon>
        <taxon>Uroviricota</taxon>
        <taxon>Caudoviricetes</taxon>
        <taxon>Vandenendeviridae</taxon>
        <taxon>Skurskavirinae</taxon>
        <taxon>Pakpunavirus</taxon>
    </lineage>
</organism>
<sequence length="383" mass="43670">MPVLNKISLRHSNAPENTWTEIASGIRILVKLQKSIREFTSDVQTFSEVAEHADILHRRLGNNLNRYNTPPVYFCEIDNGFISPRLFRHPRHWLIGNDKHFVDDFLNSTWMNSVPAGISVKPAGDDDSIDVKLGQAIHFNQPVLFLNMFSNTNHLLHESLPALLYLKEIMHEHPEYVVYSSHVKPFIKRFLYDIGFPVQRMFEGYETTITAPKILVSCFAGGGHLNNPTSTLEDTCSMISELLPRMYMPGDTPERIFVSRSDATQRRLLNEQEISEYLVKSHNFKVIIPGHMSIAQQVEYFARASIVIGPHGMGINNFAFARSPKLLIELFQPNWVREAYLRQAQIKGASYAAYIGKLIDGNLSVDRAQFADFFEKCLSELPS</sequence>
<protein>
    <recommendedName>
        <fullName evidence="1">Glycosyltransferase 61 catalytic domain-containing protein</fullName>
    </recommendedName>
</protein>
<dbReference type="Pfam" id="PF04577">
    <property type="entry name" value="Glyco_transf_61"/>
    <property type="match status" value="1"/>
</dbReference>
<evidence type="ECO:0000313" key="2">
    <source>
        <dbReference type="EMBL" id="XDI97822.1"/>
    </source>
</evidence>
<reference evidence="2" key="1">
    <citation type="submission" date="2024-06" db="EMBL/GenBank/DDBJ databases">
        <authorList>
            <person name="Agudelo-Romero P."/>
            <person name="Caparros-Martin J.A."/>
            <person name="Sharma A."/>
            <person name="Saladie M."/>
            <person name="Stick S.M."/>
            <person name="O'Gara F."/>
        </authorList>
    </citation>
    <scope>NUCLEOTIDE SEQUENCE</scope>
    <source>
        <strain evidence="2">VContig1</strain>
    </source>
</reference>